<dbReference type="AlphaFoldDB" id="A0A5J6WHK4"/>
<organism evidence="1 2">
    <name type="scientific">Moritella marina ATCC 15381</name>
    <dbReference type="NCBI Taxonomy" id="1202962"/>
    <lineage>
        <taxon>Bacteria</taxon>
        <taxon>Pseudomonadati</taxon>
        <taxon>Pseudomonadota</taxon>
        <taxon>Gammaproteobacteria</taxon>
        <taxon>Alteromonadales</taxon>
        <taxon>Moritellaceae</taxon>
        <taxon>Moritella</taxon>
    </lineage>
</organism>
<dbReference type="InterPro" id="IPR009225">
    <property type="entry name" value="Phage_head_completion_GpL"/>
</dbReference>
<proteinExistence type="predicted"/>
<dbReference type="RefSeq" id="WP_019440178.1">
    <property type="nucleotide sequence ID" value="NZ_ALOE01000006.1"/>
</dbReference>
<keyword evidence="2" id="KW-1185">Reference proteome</keyword>
<evidence type="ECO:0000313" key="2">
    <source>
        <dbReference type="Proteomes" id="UP000327424"/>
    </source>
</evidence>
<sequence length="167" mass="18907">MARADLLEVSNVMNLTGMPLAQVSNENVVNNGFYPDLGTAEFITDYSIATEYANNSEQVKRTLVLAMLDVNKALAKYRLRHWQQVEQLQDVNLDEINGVNTLILTYQRAVYCRAKAALLIGRLGETHRDQRAAQQVMASDNQEYWLAESDMALRQIMQLTRSGVELL</sequence>
<evidence type="ECO:0000313" key="1">
    <source>
        <dbReference type="EMBL" id="QFI37599.1"/>
    </source>
</evidence>
<dbReference type="KEGG" id="mmaa:FR932_06960"/>
<dbReference type="OrthoDB" id="6312934at2"/>
<gene>
    <name evidence="1" type="ORF">FR932_06960</name>
</gene>
<accession>A0A5J6WHK4</accession>
<dbReference type="Pfam" id="PF05926">
    <property type="entry name" value="Phage_GPL"/>
    <property type="match status" value="1"/>
</dbReference>
<reference evidence="1 2" key="1">
    <citation type="submission" date="2019-09" db="EMBL/GenBank/DDBJ databases">
        <title>Hybrid Assembly of the complete Genome of the Deep-Sea Bacterium Moritella marina from long Nanopore and Illumina reads.</title>
        <authorList>
            <person name="Magin S."/>
            <person name="Georgoulis A."/>
            <person name="Papadimitriou K."/>
            <person name="Iliakis G."/>
            <person name="Vorgias C.E."/>
        </authorList>
    </citation>
    <scope>NUCLEOTIDE SEQUENCE [LARGE SCALE GENOMIC DNA]</scope>
    <source>
        <strain evidence="1 2">MP-1</strain>
    </source>
</reference>
<protein>
    <submittedName>
        <fullName evidence="1">Head completion/stabilization protein</fullName>
    </submittedName>
</protein>
<dbReference type="Proteomes" id="UP000327424">
    <property type="component" value="Chromosome"/>
</dbReference>
<dbReference type="EMBL" id="CP044399">
    <property type="protein sequence ID" value="QFI37599.1"/>
    <property type="molecule type" value="Genomic_DNA"/>
</dbReference>
<name>A0A5J6WHK4_MORMI</name>